<feature type="region of interest" description="Disordered" evidence="1">
    <location>
        <begin position="82"/>
        <end position="101"/>
    </location>
</feature>
<organism evidence="2 3">
    <name type="scientific">Archangium gephyra</name>
    <dbReference type="NCBI Taxonomy" id="48"/>
    <lineage>
        <taxon>Bacteria</taxon>
        <taxon>Pseudomonadati</taxon>
        <taxon>Myxococcota</taxon>
        <taxon>Myxococcia</taxon>
        <taxon>Myxococcales</taxon>
        <taxon>Cystobacterineae</taxon>
        <taxon>Archangiaceae</taxon>
        <taxon>Archangium</taxon>
    </lineage>
</organism>
<dbReference type="RefSeq" id="WP_147333124.1">
    <property type="nucleotide sequence ID" value="NZ_CP011509.1"/>
</dbReference>
<feature type="compositionally biased region" description="Pro residues" evidence="1">
    <location>
        <begin position="402"/>
        <end position="411"/>
    </location>
</feature>
<proteinExistence type="predicted"/>
<accession>A0ABX9JS10</accession>
<sequence length="420" mass="45831">MGLLNELTHGRRGIRLALPGRFELQSDEQSNAMLVDVGRQAGLFLFQFPLQLDLRPEHEGLLSRDIERHARELFDLHFVHRHGQQPPGADAARQKPRTADPDWSPVLSIERVRLGACEALSVVHRNALEHGLELVMGHLLVPLSSGLLEFRVVARNRGPTGVRESDILARAMMEEKVKTKAEVEALMMRLTPDDPRHDSRYPEHPLTVVRDLLRMLAAPGVIEVFQPAPVPPAGEVVLPGLGSAVTLPPRYVQTANSEPTFAQFSRVAFAGGVPGSDGVQLLSLLMLAVEGSPEGPERQKMFAAQARELAQSTARGATGVHLEAWTSSGKGGGVQAFAHAEFQPGAQGVPKQSTLVCLTDAGDVVKVVLLRTSACIPREELLADVETVTRSWRPLEGTGVQPPAPVTPPPAQKKKKWWWF</sequence>
<dbReference type="Proteomes" id="UP000256345">
    <property type="component" value="Unassembled WGS sequence"/>
</dbReference>
<comment type="caution">
    <text evidence="2">The sequence shown here is derived from an EMBL/GenBank/DDBJ whole genome shotgun (WGS) entry which is preliminary data.</text>
</comment>
<protein>
    <submittedName>
        <fullName evidence="2">Uncharacterized protein</fullName>
    </submittedName>
</protein>
<reference evidence="2 3" key="1">
    <citation type="submission" date="2018-08" db="EMBL/GenBank/DDBJ databases">
        <title>Genomic Encyclopedia of Archaeal and Bacterial Type Strains, Phase II (KMG-II): from individual species to whole genera.</title>
        <authorList>
            <person name="Goeker M."/>
        </authorList>
    </citation>
    <scope>NUCLEOTIDE SEQUENCE [LARGE SCALE GENOMIC DNA]</scope>
    <source>
        <strain evidence="2 3">DSM 2261</strain>
    </source>
</reference>
<evidence type="ECO:0000256" key="1">
    <source>
        <dbReference type="SAM" id="MobiDB-lite"/>
    </source>
</evidence>
<evidence type="ECO:0000313" key="3">
    <source>
        <dbReference type="Proteomes" id="UP000256345"/>
    </source>
</evidence>
<feature type="region of interest" description="Disordered" evidence="1">
    <location>
        <begin position="394"/>
        <end position="420"/>
    </location>
</feature>
<keyword evidence="3" id="KW-1185">Reference proteome</keyword>
<dbReference type="EMBL" id="QUMU01000012">
    <property type="protein sequence ID" value="REG26011.1"/>
    <property type="molecule type" value="Genomic_DNA"/>
</dbReference>
<name>A0ABX9JS10_9BACT</name>
<evidence type="ECO:0000313" key="2">
    <source>
        <dbReference type="EMBL" id="REG26011.1"/>
    </source>
</evidence>
<gene>
    <name evidence="2" type="ORF">ATI61_112106</name>
</gene>